<dbReference type="SMART" id="SM00345">
    <property type="entry name" value="HTH_GNTR"/>
    <property type="match status" value="1"/>
</dbReference>
<feature type="domain" description="HTH gntR-type" evidence="4">
    <location>
        <begin position="12"/>
        <end position="80"/>
    </location>
</feature>
<dbReference type="Gene3D" id="1.20.120.530">
    <property type="entry name" value="GntR ligand-binding domain-like"/>
    <property type="match status" value="1"/>
</dbReference>
<dbReference type="PANTHER" id="PTHR43537:SF44">
    <property type="entry name" value="GNTR FAMILY REGULATORY PROTEIN"/>
    <property type="match status" value="1"/>
</dbReference>
<dbReference type="PROSITE" id="PS50949">
    <property type="entry name" value="HTH_GNTR"/>
    <property type="match status" value="1"/>
</dbReference>
<keyword evidence="6" id="KW-1185">Reference proteome</keyword>
<proteinExistence type="predicted"/>
<keyword evidence="2" id="KW-0238">DNA-binding</keyword>
<evidence type="ECO:0000256" key="3">
    <source>
        <dbReference type="ARBA" id="ARBA00023163"/>
    </source>
</evidence>
<dbReference type="PRINTS" id="PR00035">
    <property type="entry name" value="HTHGNTR"/>
</dbReference>
<dbReference type="InterPro" id="IPR000524">
    <property type="entry name" value="Tscrpt_reg_HTH_GntR"/>
</dbReference>
<dbReference type="InterPro" id="IPR008920">
    <property type="entry name" value="TF_FadR/GntR_C"/>
</dbReference>
<evidence type="ECO:0000256" key="2">
    <source>
        <dbReference type="ARBA" id="ARBA00023125"/>
    </source>
</evidence>
<accession>A0ABT4YWU9</accession>
<dbReference type="PANTHER" id="PTHR43537">
    <property type="entry name" value="TRANSCRIPTIONAL REGULATOR, GNTR FAMILY"/>
    <property type="match status" value="1"/>
</dbReference>
<dbReference type="RefSeq" id="WP_272140335.1">
    <property type="nucleotide sequence ID" value="NZ_JAQLOI010000003.1"/>
</dbReference>
<dbReference type="CDD" id="cd07377">
    <property type="entry name" value="WHTH_GntR"/>
    <property type="match status" value="1"/>
</dbReference>
<reference evidence="5 6" key="1">
    <citation type="submission" date="2023-01" db="EMBL/GenBank/DDBJ databases">
        <title>Vibrio sp. KJ40-1 sp.nov, isolated from marine algae.</title>
        <authorList>
            <person name="Butt M."/>
            <person name="Kim J.M.J."/>
            <person name="Jeon C.O.C."/>
        </authorList>
    </citation>
    <scope>NUCLEOTIDE SEQUENCE [LARGE SCALE GENOMIC DNA]</scope>
    <source>
        <strain evidence="5 6">KJ40-1</strain>
    </source>
</reference>
<evidence type="ECO:0000313" key="5">
    <source>
        <dbReference type="EMBL" id="MDB1126057.1"/>
    </source>
</evidence>
<dbReference type="InterPro" id="IPR036390">
    <property type="entry name" value="WH_DNA-bd_sf"/>
</dbReference>
<evidence type="ECO:0000259" key="4">
    <source>
        <dbReference type="PROSITE" id="PS50949"/>
    </source>
</evidence>
<protein>
    <submittedName>
        <fullName evidence="5">FadR/GntR family transcriptional regulator</fullName>
    </submittedName>
</protein>
<organism evidence="5 6">
    <name type="scientific">Vibrio algarum</name>
    <dbReference type="NCBI Taxonomy" id="3020714"/>
    <lineage>
        <taxon>Bacteria</taxon>
        <taxon>Pseudomonadati</taxon>
        <taxon>Pseudomonadota</taxon>
        <taxon>Gammaproteobacteria</taxon>
        <taxon>Vibrionales</taxon>
        <taxon>Vibrionaceae</taxon>
        <taxon>Vibrio</taxon>
    </lineage>
</organism>
<dbReference type="Gene3D" id="1.10.10.10">
    <property type="entry name" value="Winged helix-like DNA-binding domain superfamily/Winged helix DNA-binding domain"/>
    <property type="match status" value="1"/>
</dbReference>
<dbReference type="SMART" id="SM00895">
    <property type="entry name" value="FCD"/>
    <property type="match status" value="1"/>
</dbReference>
<keyword evidence="3" id="KW-0804">Transcription</keyword>
<evidence type="ECO:0000256" key="1">
    <source>
        <dbReference type="ARBA" id="ARBA00023015"/>
    </source>
</evidence>
<dbReference type="Proteomes" id="UP001210678">
    <property type="component" value="Unassembled WGS sequence"/>
</dbReference>
<dbReference type="InterPro" id="IPR036388">
    <property type="entry name" value="WH-like_DNA-bd_sf"/>
</dbReference>
<keyword evidence="1" id="KW-0805">Transcription regulation</keyword>
<dbReference type="InterPro" id="IPR011711">
    <property type="entry name" value="GntR_C"/>
</dbReference>
<dbReference type="EMBL" id="JAQLOI010000003">
    <property type="protein sequence ID" value="MDB1126057.1"/>
    <property type="molecule type" value="Genomic_DNA"/>
</dbReference>
<dbReference type="SUPFAM" id="SSF46785">
    <property type="entry name" value="Winged helix' DNA-binding domain"/>
    <property type="match status" value="1"/>
</dbReference>
<name>A0ABT4YWU9_9VIBR</name>
<gene>
    <name evidence="5" type="ORF">PGX00_21270</name>
</gene>
<sequence>MVTFTLVAESSKRIHVQVARQIARKILSGELGQGTKLPSELELCELFGISRTALRESMKLLSAKGLIASRPKVGTKVLTRENWHFLDPQLLEWLQDLAGTEVFLHQFLGLRKAIEPEACALASMNATMEQRKEISILFQNMTKAALEDDEMAWAENDLEFHCKIFQSTGNNFFVPFGNILSTIFKRFIDHSAEGGRYCLDEHRAIYEAIMTGNSIQAKHASASLLKDDNQRLAAVSNG</sequence>
<evidence type="ECO:0000313" key="6">
    <source>
        <dbReference type="Proteomes" id="UP001210678"/>
    </source>
</evidence>
<dbReference type="Pfam" id="PF00392">
    <property type="entry name" value="GntR"/>
    <property type="match status" value="1"/>
</dbReference>
<dbReference type="Pfam" id="PF07729">
    <property type="entry name" value="FCD"/>
    <property type="match status" value="1"/>
</dbReference>
<dbReference type="SUPFAM" id="SSF48008">
    <property type="entry name" value="GntR ligand-binding domain-like"/>
    <property type="match status" value="1"/>
</dbReference>
<comment type="caution">
    <text evidence="5">The sequence shown here is derived from an EMBL/GenBank/DDBJ whole genome shotgun (WGS) entry which is preliminary data.</text>
</comment>